<protein>
    <recommendedName>
        <fullName evidence="3">AbiV family abortive infection protein</fullName>
    </recommendedName>
</protein>
<reference evidence="1 2" key="1">
    <citation type="submission" date="2019-08" db="EMBL/GenBank/DDBJ databases">
        <title>Pseudomonas haemolytica sp. nov. isolated from raw milk and skim milk concentrate.</title>
        <authorList>
            <person name="Hofmann K."/>
            <person name="Huptas C."/>
            <person name="Doll E."/>
            <person name="Scherer S."/>
            <person name="Wenning M."/>
        </authorList>
    </citation>
    <scope>NUCLEOTIDE SEQUENCE [LARGE SCALE GENOMIC DNA]</scope>
    <source>
        <strain evidence="1 2">DSM 108988</strain>
    </source>
</reference>
<dbReference type="Proteomes" id="UP000432048">
    <property type="component" value="Unassembled WGS sequence"/>
</dbReference>
<accession>A0A646NTK0</accession>
<sequence>MDRKEIARHVIKNSLEDIRAITILLDQKLEMQAISLIYAAIDRLAWLDAEKEESGSTEYKNWVDTFLFNGEVFNFNADDLWAARCGNIHTGAAESRDYRADRASVIYYHVNTASISNDKLLAMIDPIAIHIGVPVKKIRLVDHYWLAARFIDSVSRYEDYLLAADVGKLREVQAKSDRQLLFQAVE</sequence>
<dbReference type="RefSeq" id="WP_153837865.1">
    <property type="nucleotide sequence ID" value="NZ_VOIX01000002.1"/>
</dbReference>
<organism evidence="1 2">
    <name type="scientific">Pseudomonas haemolytica</name>
    <dbReference type="NCBI Taxonomy" id="2600065"/>
    <lineage>
        <taxon>Bacteria</taxon>
        <taxon>Pseudomonadati</taxon>
        <taxon>Pseudomonadota</taxon>
        <taxon>Gammaproteobacteria</taxon>
        <taxon>Pseudomonadales</taxon>
        <taxon>Pseudomonadaceae</taxon>
        <taxon>Pseudomonas</taxon>
    </lineage>
</organism>
<evidence type="ECO:0000313" key="2">
    <source>
        <dbReference type="Proteomes" id="UP000432048"/>
    </source>
</evidence>
<dbReference type="EMBL" id="VOIX01000002">
    <property type="protein sequence ID" value="MRJ20047.1"/>
    <property type="molecule type" value="Genomic_DNA"/>
</dbReference>
<evidence type="ECO:0008006" key="3">
    <source>
        <dbReference type="Google" id="ProtNLM"/>
    </source>
</evidence>
<name>A0A646NTK0_9PSED</name>
<gene>
    <name evidence="1" type="ORF">FRT60_06805</name>
</gene>
<comment type="caution">
    <text evidence="1">The sequence shown here is derived from an EMBL/GenBank/DDBJ whole genome shotgun (WGS) entry which is preliminary data.</text>
</comment>
<dbReference type="AlphaFoldDB" id="A0A646NTK0"/>
<evidence type="ECO:0000313" key="1">
    <source>
        <dbReference type="EMBL" id="MRJ20047.1"/>
    </source>
</evidence>
<proteinExistence type="predicted"/>